<keyword evidence="3 4" id="KW-0808">Transferase</keyword>
<proteinExistence type="inferred from homology"/>
<comment type="similarity">
    <text evidence="4">Belongs to the class-I pyridoxal-phosphate-dependent aminotransferase family.</text>
</comment>
<gene>
    <name evidence="6" type="ORF">CHO01_08470</name>
    <name evidence="7" type="ORF">HNR08_000626</name>
</gene>
<evidence type="ECO:0000256" key="1">
    <source>
        <dbReference type="ARBA" id="ARBA00001933"/>
    </source>
</evidence>
<dbReference type="InterPro" id="IPR004839">
    <property type="entry name" value="Aminotransferase_I/II_large"/>
</dbReference>
<dbReference type="EMBL" id="JACHDN010000001">
    <property type="protein sequence ID" value="MBB5471890.1"/>
    <property type="molecule type" value="Genomic_DNA"/>
</dbReference>
<evidence type="ECO:0000259" key="5">
    <source>
        <dbReference type="Pfam" id="PF00155"/>
    </source>
</evidence>
<dbReference type="Proteomes" id="UP000321723">
    <property type="component" value="Unassembled WGS sequence"/>
</dbReference>
<dbReference type="EMBL" id="BJVQ01000007">
    <property type="protein sequence ID" value="GEL45731.1"/>
    <property type="molecule type" value="Genomic_DNA"/>
</dbReference>
<accession>A0A511F8X5</accession>
<keyword evidence="8" id="KW-1185">Reference proteome</keyword>
<feature type="domain" description="Aminotransferase class I/classII large" evidence="5">
    <location>
        <begin position="30"/>
        <end position="379"/>
    </location>
</feature>
<dbReference type="PANTHER" id="PTHR42832">
    <property type="entry name" value="AMINO ACID AMINOTRANSFERASE"/>
    <property type="match status" value="1"/>
</dbReference>
<dbReference type="Proteomes" id="UP000564629">
    <property type="component" value="Unassembled WGS sequence"/>
</dbReference>
<reference evidence="7 9" key="2">
    <citation type="submission" date="2020-08" db="EMBL/GenBank/DDBJ databases">
        <title>Sequencing the genomes of 1000 actinobacteria strains.</title>
        <authorList>
            <person name="Klenk H.-P."/>
        </authorList>
    </citation>
    <scope>NUCLEOTIDE SEQUENCE [LARGE SCALE GENOMIC DNA]</scope>
    <source>
        <strain evidence="7 9">DSM 9581</strain>
    </source>
</reference>
<evidence type="ECO:0000313" key="6">
    <source>
        <dbReference type="EMBL" id="GEL45731.1"/>
    </source>
</evidence>
<evidence type="ECO:0000313" key="9">
    <source>
        <dbReference type="Proteomes" id="UP000564629"/>
    </source>
</evidence>
<dbReference type="PROSITE" id="PS00105">
    <property type="entry name" value="AA_TRANSFER_CLASS_1"/>
    <property type="match status" value="1"/>
</dbReference>
<evidence type="ECO:0000256" key="4">
    <source>
        <dbReference type="RuleBase" id="RU000481"/>
    </source>
</evidence>
<dbReference type="OrthoDB" id="9813612at2"/>
<dbReference type="InterPro" id="IPR015422">
    <property type="entry name" value="PyrdxlP-dep_Trfase_small"/>
</dbReference>
<keyword evidence="2 4" id="KW-0032">Aminotransferase</keyword>
<dbReference type="RefSeq" id="WP_146834070.1">
    <property type="nucleotide sequence ID" value="NZ_BJVQ01000007.1"/>
</dbReference>
<dbReference type="GO" id="GO:0008483">
    <property type="term" value="F:transaminase activity"/>
    <property type="evidence" value="ECO:0007669"/>
    <property type="project" value="UniProtKB-KW"/>
</dbReference>
<dbReference type="AlphaFoldDB" id="A0A511F8X5"/>
<sequence>MGLLTGALPDFPWDTLTPYGDRARSHPGGIVDLSVGTPVDPTPELLRRALADAADAPGYPQTWGTPALRTAVAGWFARRRGVPDLDPAGVLPTVGSKEMVAFLPALLGLGAGDLVAHPAAAYPTYDVGARLAGAEPVATDDPVALLSGPDGDRVRLVWLNSPGNPDGRVLGVDELRAVVEAARAAQARSGRPVVVASDECYAELAWDEPWASAGVPSVLDPRVTGGDVAGLLALYSLSKQSNLAGYRAAFVAGDPAVVAGLLATRKHAGMIVPAPVQAAMTVALGDDAHVAEQRERYRARRAALLGALAGAGLVVDRSAAGLYLWARPAEGDDDCWATVGRLADRGILVAPGAFYGAPRHVRVALTATDERIAAAVGRLTPAGAL</sequence>
<dbReference type="SUPFAM" id="SSF53383">
    <property type="entry name" value="PLP-dependent transferases"/>
    <property type="match status" value="1"/>
</dbReference>
<dbReference type="InterPro" id="IPR019880">
    <property type="entry name" value="OxyQ"/>
</dbReference>
<dbReference type="InterPro" id="IPR015424">
    <property type="entry name" value="PyrdxlP-dep_Trfase"/>
</dbReference>
<evidence type="ECO:0000256" key="3">
    <source>
        <dbReference type="ARBA" id="ARBA00022679"/>
    </source>
</evidence>
<organism evidence="6 8">
    <name type="scientific">Cellulomonas hominis</name>
    <dbReference type="NCBI Taxonomy" id="156981"/>
    <lineage>
        <taxon>Bacteria</taxon>
        <taxon>Bacillati</taxon>
        <taxon>Actinomycetota</taxon>
        <taxon>Actinomycetes</taxon>
        <taxon>Micrococcales</taxon>
        <taxon>Cellulomonadaceae</taxon>
        <taxon>Cellulomonas</taxon>
    </lineage>
</organism>
<dbReference type="GO" id="GO:0030170">
    <property type="term" value="F:pyridoxal phosphate binding"/>
    <property type="evidence" value="ECO:0007669"/>
    <property type="project" value="InterPro"/>
</dbReference>
<evidence type="ECO:0000256" key="2">
    <source>
        <dbReference type="ARBA" id="ARBA00022576"/>
    </source>
</evidence>
<protein>
    <recommendedName>
        <fullName evidence="4">Aminotransferase</fullName>
        <ecNumber evidence="4">2.6.1.-</ecNumber>
    </recommendedName>
</protein>
<reference evidence="6 8" key="1">
    <citation type="submission" date="2019-07" db="EMBL/GenBank/DDBJ databases">
        <title>Whole genome shotgun sequence of Cellulomonas hominis NBRC 16055.</title>
        <authorList>
            <person name="Hosoyama A."/>
            <person name="Uohara A."/>
            <person name="Ohji S."/>
            <person name="Ichikawa N."/>
        </authorList>
    </citation>
    <scope>NUCLEOTIDE SEQUENCE [LARGE SCALE GENOMIC DNA]</scope>
    <source>
        <strain evidence="6 8">NBRC 16055</strain>
    </source>
</reference>
<dbReference type="InterPro" id="IPR050881">
    <property type="entry name" value="LL-DAP_aminotransferase"/>
</dbReference>
<dbReference type="Gene3D" id="3.40.640.10">
    <property type="entry name" value="Type I PLP-dependent aspartate aminotransferase-like (Major domain)"/>
    <property type="match status" value="1"/>
</dbReference>
<dbReference type="InterPro" id="IPR004838">
    <property type="entry name" value="NHTrfase_class1_PyrdxlP-BS"/>
</dbReference>
<dbReference type="PANTHER" id="PTHR42832:SF3">
    <property type="entry name" value="L-GLUTAMINE--4-(METHYLSULFANYL)-2-OXOBUTANOATE AMINOTRANSFERASE"/>
    <property type="match status" value="1"/>
</dbReference>
<dbReference type="NCBIfam" id="TIGR03539">
    <property type="entry name" value="DapC_actino"/>
    <property type="match status" value="1"/>
</dbReference>
<dbReference type="CDD" id="cd00609">
    <property type="entry name" value="AAT_like"/>
    <property type="match status" value="1"/>
</dbReference>
<dbReference type="EC" id="2.6.1.-" evidence="4"/>
<comment type="cofactor">
    <cofactor evidence="1 4">
        <name>pyridoxal 5'-phosphate</name>
        <dbReference type="ChEBI" id="CHEBI:597326"/>
    </cofactor>
</comment>
<dbReference type="Pfam" id="PF00155">
    <property type="entry name" value="Aminotran_1_2"/>
    <property type="match status" value="1"/>
</dbReference>
<evidence type="ECO:0000313" key="7">
    <source>
        <dbReference type="EMBL" id="MBB5471890.1"/>
    </source>
</evidence>
<name>A0A511F8X5_9CELL</name>
<dbReference type="InterPro" id="IPR015421">
    <property type="entry name" value="PyrdxlP-dep_Trfase_major"/>
</dbReference>
<comment type="caution">
    <text evidence="6">The sequence shown here is derived from an EMBL/GenBank/DDBJ whole genome shotgun (WGS) entry which is preliminary data.</text>
</comment>
<evidence type="ECO:0000313" key="8">
    <source>
        <dbReference type="Proteomes" id="UP000321723"/>
    </source>
</evidence>
<dbReference type="Gene3D" id="3.90.1150.10">
    <property type="entry name" value="Aspartate Aminotransferase, domain 1"/>
    <property type="match status" value="1"/>
</dbReference>